<protein>
    <recommendedName>
        <fullName evidence="3 5">NEDD8-activating enzyme E1 regulatory subunit</fullName>
    </recommendedName>
</protein>
<evidence type="ECO:0000256" key="2">
    <source>
        <dbReference type="ARBA" id="ARBA00006868"/>
    </source>
</evidence>
<dbReference type="RefSeq" id="XP_005096354.1">
    <property type="nucleotide sequence ID" value="XM_005096297.3"/>
</dbReference>
<feature type="domain" description="THIF-type NAD/FAD binding fold" evidence="6">
    <location>
        <begin position="19"/>
        <end position="554"/>
    </location>
</feature>
<proteinExistence type="inferred from homology"/>
<reference evidence="8" key="1">
    <citation type="submission" date="2025-08" db="UniProtKB">
        <authorList>
            <consortium name="RefSeq"/>
        </authorList>
    </citation>
    <scope>IDENTIFICATION</scope>
</reference>
<keyword evidence="7" id="KW-1185">Reference proteome</keyword>
<dbReference type="Proteomes" id="UP000694888">
    <property type="component" value="Unplaced"/>
</dbReference>
<evidence type="ECO:0000313" key="7">
    <source>
        <dbReference type="Proteomes" id="UP000694888"/>
    </source>
</evidence>
<keyword evidence="4 5" id="KW-0833">Ubl conjugation pathway</keyword>
<evidence type="ECO:0000256" key="4">
    <source>
        <dbReference type="ARBA" id="ARBA00022786"/>
    </source>
</evidence>
<dbReference type="CDD" id="cd01493">
    <property type="entry name" value="APPBP1_RUB"/>
    <property type="match status" value="1"/>
</dbReference>
<dbReference type="Pfam" id="PF00899">
    <property type="entry name" value="ThiF"/>
    <property type="match status" value="1"/>
</dbReference>
<evidence type="ECO:0000259" key="6">
    <source>
        <dbReference type="Pfam" id="PF00899"/>
    </source>
</evidence>
<dbReference type="InterPro" id="IPR000594">
    <property type="entry name" value="ThiF_NAD_FAD-bd"/>
</dbReference>
<evidence type="ECO:0000313" key="8">
    <source>
        <dbReference type="RefSeq" id="XP_005096354.1"/>
    </source>
</evidence>
<accession>A0ABM0JL97</accession>
<name>A0ABM0JL97_APLCA</name>
<organism evidence="7 8">
    <name type="scientific">Aplysia californica</name>
    <name type="common">California sea hare</name>
    <dbReference type="NCBI Taxonomy" id="6500"/>
    <lineage>
        <taxon>Eukaryota</taxon>
        <taxon>Metazoa</taxon>
        <taxon>Spiralia</taxon>
        <taxon>Lophotrochozoa</taxon>
        <taxon>Mollusca</taxon>
        <taxon>Gastropoda</taxon>
        <taxon>Heterobranchia</taxon>
        <taxon>Euthyneura</taxon>
        <taxon>Tectipleura</taxon>
        <taxon>Aplysiida</taxon>
        <taxon>Aplysioidea</taxon>
        <taxon>Aplysiidae</taxon>
        <taxon>Aplysia</taxon>
    </lineage>
</organism>
<comment type="similarity">
    <text evidence="2 5">Belongs to the ubiquitin-activating E1 family. ULA1 subfamily.</text>
</comment>
<evidence type="ECO:0000256" key="5">
    <source>
        <dbReference type="PIRNR" id="PIRNR039099"/>
    </source>
</evidence>
<dbReference type="InterPro" id="IPR035985">
    <property type="entry name" value="Ubiquitin-activating_enz"/>
</dbReference>
<dbReference type="PANTHER" id="PTHR10953">
    <property type="entry name" value="UBIQUITIN-ACTIVATING ENZYME E1"/>
    <property type="match status" value="1"/>
</dbReference>
<dbReference type="PIRSF" id="PIRSF039099">
    <property type="entry name" value="APP-BP1"/>
    <property type="match status" value="1"/>
</dbReference>
<dbReference type="InterPro" id="IPR045886">
    <property type="entry name" value="ThiF/MoeB/HesA"/>
</dbReference>
<sequence>MATQTSEQKSAGLDKNNKYDRQLRLWGDHGQSSLETAKVCLVNATATGTEILKNLILPGIGSFTIVDSQKVVGEDVGNNFFLTVDSVGKSRAQVATELLSELNEDVSGDFLEENVDDLLEKNPAFFTSFTTVIATHLPERTLLNLSKVLWEKNVPLLVCRCYGVIGYLRVVVREHTIIESHPDNSHEDLRLDRPFQGLKEYCDSLDLESMNKKDHSHTPWLVLIYKYLQFWQQENGERLPNNYKEKNALKELIKQGVRKNAEGVPEEEENFDEAIKNVNSSLHKTSVPSEVKALFSDPACLDLNIESKNFWVLMRALKEFTENEGNGQLPVRGVIPDMTADSERYIQLQSVYREQAAADATAVAEHVHALLHSIGRDEPLHPDKNRKPGTITDDEVKTFCRNSAFLTVVRCRSLEEEYCPETANLEELSRHVVEEEEEGSTEGDETVLYIMLRAADRFFSEYNHYPGAYDNTMEADIPRLKSCMNKLLHDWGFSSTIKDDYVQEMCRFGASELHTVSAFMGGVAAQEVIKILTGQFVPINNTFIYNAQKQNSTTLKL</sequence>
<dbReference type="SUPFAM" id="SSF69572">
    <property type="entry name" value="Activating enzymes of the ubiquitin-like proteins"/>
    <property type="match status" value="1"/>
</dbReference>
<dbReference type="PANTHER" id="PTHR10953:SF29">
    <property type="entry name" value="NEDD8-ACTIVATING ENZYME E1 REGULATORY SUBUNIT"/>
    <property type="match status" value="1"/>
</dbReference>
<dbReference type="Gene3D" id="3.40.50.720">
    <property type="entry name" value="NAD(P)-binding Rossmann-like Domain"/>
    <property type="match status" value="2"/>
</dbReference>
<dbReference type="InterPro" id="IPR030667">
    <property type="entry name" value="APP-BP1"/>
</dbReference>
<dbReference type="GeneID" id="101857481"/>
<comment type="pathway">
    <text evidence="1 5">Protein modification; protein neddylation.</text>
</comment>
<evidence type="ECO:0000256" key="1">
    <source>
        <dbReference type="ARBA" id="ARBA00005032"/>
    </source>
</evidence>
<gene>
    <name evidence="8" type="primary">LOC101857481</name>
</gene>
<evidence type="ECO:0000256" key="3">
    <source>
        <dbReference type="ARBA" id="ARBA00015407"/>
    </source>
</evidence>